<proteinExistence type="predicted"/>
<keyword evidence="2" id="KW-1185">Reference proteome</keyword>
<dbReference type="RefSeq" id="WP_203584839.1">
    <property type="nucleotide sequence ID" value="NZ_JACOPV010000009.1"/>
</dbReference>
<comment type="caution">
    <text evidence="1">The sequence shown here is derived from an EMBL/GenBank/DDBJ whole genome shotgun (WGS) entry which is preliminary data.</text>
</comment>
<accession>A0ABS2BZA4</accession>
<name>A0ABS2BZA4_9PSED</name>
<organism evidence="1 2">
    <name type="scientific">Pseudomonas arcuscaelestis</name>
    <dbReference type="NCBI Taxonomy" id="2710591"/>
    <lineage>
        <taxon>Bacteria</taxon>
        <taxon>Pseudomonadati</taxon>
        <taxon>Pseudomonadota</taxon>
        <taxon>Gammaproteobacteria</taxon>
        <taxon>Pseudomonadales</taxon>
        <taxon>Pseudomonadaceae</taxon>
        <taxon>Pseudomonas</taxon>
    </lineage>
</organism>
<gene>
    <name evidence="1" type="ORF">H8F21_15235</name>
</gene>
<sequence length="254" mass="28446">MESSTANTPIYDPYAILPFAAYRSPDCPEGDLCYSLMHFIESEKFRGVDDCYRRFLLQQEAPEDFLLETGAIDQDNVRADWVEQRFGLIRAGMWMQLVQNQDALRNSLLQPGCSTGVPLIDKVAADIFSRLVAANESDNALRRVVLAGDLGISSANVFRTFDHLFQSRLPDEIYISDEVGLADLVNQYALTRYIPVRVFPCGGDADACAHQMLEKGTHVFTISRGEESDSGLANRLLALAAEQKKVSHRFSWNE</sequence>
<dbReference type="Proteomes" id="UP000745663">
    <property type="component" value="Unassembled WGS sequence"/>
</dbReference>
<protein>
    <submittedName>
        <fullName evidence="1">Uncharacterized protein</fullName>
    </submittedName>
</protein>
<evidence type="ECO:0000313" key="1">
    <source>
        <dbReference type="EMBL" id="MBM5458919.1"/>
    </source>
</evidence>
<dbReference type="EMBL" id="JACOPV010000009">
    <property type="protein sequence ID" value="MBM5458919.1"/>
    <property type="molecule type" value="Genomic_DNA"/>
</dbReference>
<reference evidence="1 2" key="1">
    <citation type="submission" date="2020-08" db="EMBL/GenBank/DDBJ databases">
        <title>Description of novel Pseudomonas species.</title>
        <authorList>
            <person name="Duman M."/>
            <person name="Mulet M."/>
            <person name="Altun S."/>
            <person name="Saticioglu I.B."/>
            <person name="Lalucat J."/>
            <person name="Garcia-Valdes E."/>
        </authorList>
    </citation>
    <scope>NUCLEOTIDE SEQUENCE [LARGE SCALE GENOMIC DNA]</scope>
    <source>
        <strain evidence="1 2">P66</strain>
    </source>
</reference>
<evidence type="ECO:0000313" key="2">
    <source>
        <dbReference type="Proteomes" id="UP000745663"/>
    </source>
</evidence>